<dbReference type="InterPro" id="IPR014001">
    <property type="entry name" value="Helicase_ATP-bd"/>
</dbReference>
<feature type="compositionally biased region" description="Polar residues" evidence="17">
    <location>
        <begin position="987"/>
        <end position="1014"/>
    </location>
</feature>
<feature type="compositionally biased region" description="Polar residues" evidence="17">
    <location>
        <begin position="901"/>
        <end position="938"/>
    </location>
</feature>
<evidence type="ECO:0000256" key="15">
    <source>
        <dbReference type="ARBA" id="ARBA00076065"/>
    </source>
</evidence>
<evidence type="ECO:0000256" key="3">
    <source>
        <dbReference type="ARBA" id="ARBA00005446"/>
    </source>
</evidence>
<dbReference type="GO" id="GO:0005737">
    <property type="term" value="C:cytoplasm"/>
    <property type="evidence" value="ECO:0007669"/>
    <property type="project" value="TreeGrafter"/>
</dbReference>
<feature type="domain" description="Helicase ATP-binding" evidence="19">
    <location>
        <begin position="264"/>
        <end position="438"/>
    </location>
</feature>
<dbReference type="Pfam" id="PF16124">
    <property type="entry name" value="RecQ_Zn_bind"/>
    <property type="match status" value="1"/>
</dbReference>
<dbReference type="SUPFAM" id="SSF46785">
    <property type="entry name" value="Winged helix' DNA-binding domain"/>
    <property type="match status" value="1"/>
</dbReference>
<evidence type="ECO:0000256" key="10">
    <source>
        <dbReference type="ARBA" id="ARBA00023242"/>
    </source>
</evidence>
<dbReference type="SMART" id="SM00956">
    <property type="entry name" value="RQC"/>
    <property type="match status" value="1"/>
</dbReference>
<dbReference type="PROSITE" id="PS51192">
    <property type="entry name" value="HELICASE_ATP_BIND_1"/>
    <property type="match status" value="1"/>
</dbReference>
<dbReference type="InterPro" id="IPR036388">
    <property type="entry name" value="WH-like_DNA-bd_sf"/>
</dbReference>
<dbReference type="FunFam" id="3.40.50.300:FF:000296">
    <property type="entry name" value="ATP-dependent DNA helicase RecQ"/>
    <property type="match status" value="1"/>
</dbReference>
<evidence type="ECO:0000313" key="21">
    <source>
        <dbReference type="Proteomes" id="UP000887577"/>
    </source>
</evidence>
<dbReference type="PANTHER" id="PTHR13710:SF153">
    <property type="entry name" value="RECQ-LIKE DNA HELICASE BLM"/>
    <property type="match status" value="1"/>
</dbReference>
<comment type="cofactor">
    <cofactor evidence="1">
        <name>Zn(2+)</name>
        <dbReference type="ChEBI" id="CHEBI:29105"/>
    </cofactor>
</comment>
<dbReference type="Pfam" id="PF00271">
    <property type="entry name" value="Helicase_C"/>
    <property type="match status" value="1"/>
</dbReference>
<keyword evidence="4" id="KW-0547">Nucleotide-binding</keyword>
<dbReference type="PROSITE" id="PS51194">
    <property type="entry name" value="HELICASE_CTER"/>
    <property type="match status" value="1"/>
</dbReference>
<organism evidence="21 22">
    <name type="scientific">Panagrolaimus superbus</name>
    <dbReference type="NCBI Taxonomy" id="310955"/>
    <lineage>
        <taxon>Eukaryota</taxon>
        <taxon>Metazoa</taxon>
        <taxon>Ecdysozoa</taxon>
        <taxon>Nematoda</taxon>
        <taxon>Chromadorea</taxon>
        <taxon>Rhabditida</taxon>
        <taxon>Tylenchina</taxon>
        <taxon>Panagrolaimomorpha</taxon>
        <taxon>Panagrolaimoidea</taxon>
        <taxon>Panagrolaimidae</taxon>
        <taxon>Panagrolaimus</taxon>
    </lineage>
</organism>
<evidence type="ECO:0000256" key="16">
    <source>
        <dbReference type="ARBA" id="ARBA00076271"/>
    </source>
</evidence>
<dbReference type="GO" id="GO:0005694">
    <property type="term" value="C:chromosome"/>
    <property type="evidence" value="ECO:0007669"/>
    <property type="project" value="TreeGrafter"/>
</dbReference>
<dbReference type="FunFam" id="3.40.50.300:FF:000340">
    <property type="entry name" value="Bloom syndrome, RecQ helicase"/>
    <property type="match status" value="1"/>
</dbReference>
<proteinExistence type="inferred from homology"/>
<dbReference type="PROSITE" id="PS50967">
    <property type="entry name" value="HRDC"/>
    <property type="match status" value="1"/>
</dbReference>
<dbReference type="Gene3D" id="3.40.50.300">
    <property type="entry name" value="P-loop containing nucleotide triphosphate hydrolases"/>
    <property type="match status" value="2"/>
</dbReference>
<accession>A0A914Z4N1</accession>
<dbReference type="InterPro" id="IPR018982">
    <property type="entry name" value="RQC_domain"/>
</dbReference>
<keyword evidence="7" id="KW-0067">ATP-binding</keyword>
<comment type="subcellular location">
    <subcellularLocation>
        <location evidence="2">Nucleus</location>
    </subcellularLocation>
</comment>
<reference evidence="22" key="1">
    <citation type="submission" date="2022-11" db="UniProtKB">
        <authorList>
            <consortium name="WormBaseParasite"/>
        </authorList>
    </citation>
    <scope>IDENTIFICATION</scope>
</reference>
<feature type="compositionally biased region" description="Low complexity" evidence="17">
    <location>
        <begin position="947"/>
        <end position="957"/>
    </location>
</feature>
<dbReference type="GO" id="GO:0003677">
    <property type="term" value="F:DNA binding"/>
    <property type="evidence" value="ECO:0007669"/>
    <property type="project" value="UniProtKB-KW"/>
</dbReference>
<dbReference type="Pfam" id="PF09382">
    <property type="entry name" value="RQC"/>
    <property type="match status" value="1"/>
</dbReference>
<dbReference type="Proteomes" id="UP000887577">
    <property type="component" value="Unplaced"/>
</dbReference>
<keyword evidence="6" id="KW-0347">Helicase</keyword>
<keyword evidence="10" id="KW-0539">Nucleus</keyword>
<dbReference type="GO" id="GO:0000724">
    <property type="term" value="P:double-strand break repair via homologous recombination"/>
    <property type="evidence" value="ECO:0007669"/>
    <property type="project" value="TreeGrafter"/>
</dbReference>
<dbReference type="EC" id="5.6.2.4" evidence="12"/>
<evidence type="ECO:0000256" key="6">
    <source>
        <dbReference type="ARBA" id="ARBA00022806"/>
    </source>
</evidence>
<dbReference type="Gene3D" id="1.10.10.10">
    <property type="entry name" value="Winged helix-like DNA-binding domain superfamily/Winged helix DNA-binding domain"/>
    <property type="match status" value="1"/>
</dbReference>
<dbReference type="GO" id="GO:0005524">
    <property type="term" value="F:ATP binding"/>
    <property type="evidence" value="ECO:0007669"/>
    <property type="project" value="UniProtKB-KW"/>
</dbReference>
<evidence type="ECO:0000256" key="12">
    <source>
        <dbReference type="ARBA" id="ARBA00034808"/>
    </source>
</evidence>
<evidence type="ECO:0000256" key="8">
    <source>
        <dbReference type="ARBA" id="ARBA00023125"/>
    </source>
</evidence>
<evidence type="ECO:0000256" key="1">
    <source>
        <dbReference type="ARBA" id="ARBA00001947"/>
    </source>
</evidence>
<feature type="domain" description="HRDC" evidence="18">
    <location>
        <begin position="810"/>
        <end position="891"/>
    </location>
</feature>
<evidence type="ECO:0000256" key="4">
    <source>
        <dbReference type="ARBA" id="ARBA00022741"/>
    </source>
</evidence>
<keyword evidence="5" id="KW-0378">Hydrolase</keyword>
<dbReference type="SMART" id="SM00341">
    <property type="entry name" value="HRDC"/>
    <property type="match status" value="1"/>
</dbReference>
<dbReference type="PANTHER" id="PTHR13710">
    <property type="entry name" value="DNA HELICASE RECQ FAMILY MEMBER"/>
    <property type="match status" value="1"/>
</dbReference>
<dbReference type="SUPFAM" id="SSF47819">
    <property type="entry name" value="HRDC-like"/>
    <property type="match status" value="1"/>
</dbReference>
<dbReference type="Gene3D" id="1.10.150.80">
    <property type="entry name" value="HRDC domain"/>
    <property type="match status" value="1"/>
</dbReference>
<dbReference type="CDD" id="cd18794">
    <property type="entry name" value="SF2_C_RecQ"/>
    <property type="match status" value="1"/>
</dbReference>
<dbReference type="SMART" id="SM00487">
    <property type="entry name" value="DEXDc"/>
    <property type="match status" value="1"/>
</dbReference>
<evidence type="ECO:0000256" key="2">
    <source>
        <dbReference type="ARBA" id="ARBA00004123"/>
    </source>
</evidence>
<dbReference type="GO" id="GO:0006260">
    <property type="term" value="P:DNA replication"/>
    <property type="evidence" value="ECO:0007669"/>
    <property type="project" value="InterPro"/>
</dbReference>
<keyword evidence="21" id="KW-1185">Reference proteome</keyword>
<feature type="region of interest" description="Disordered" evidence="17">
    <location>
        <begin position="901"/>
        <end position="1014"/>
    </location>
</feature>
<evidence type="ECO:0000259" key="20">
    <source>
        <dbReference type="PROSITE" id="PS51194"/>
    </source>
</evidence>
<dbReference type="SUPFAM" id="SSF52540">
    <property type="entry name" value="P-loop containing nucleoside triphosphate hydrolases"/>
    <property type="match status" value="1"/>
</dbReference>
<dbReference type="InterPro" id="IPR036390">
    <property type="entry name" value="WH_DNA-bd_sf"/>
</dbReference>
<dbReference type="InterPro" id="IPR001650">
    <property type="entry name" value="Helicase_C-like"/>
</dbReference>
<sequence>MQTTNGLNIEQCPPKQRFKFGKYQFVEVSENPIIPIFRCCPNHVGDFMYENKSDKKDINPKQLSSQYNQSFATLSEVKNVFQANTSQIKSLPKPLPPPQKTLNDSFDDDFMEVDENIPPIQKRNASLFGFPNVSNVKYSQSDEIQILGDFPSTSFKAPQYEEVEIVNDSFEDDTEFLEVVENSTEVIVSNATPSSDAESKEPYYKGMGPRHDMHGKFKSYLKDDGDEFLDSYRVLGRERHEELNHTLKNVFGHNGFRFRQKSAIVAILQGFDCFILMPTGAGKSLCYQLPAVLSKGVTVVVSPLISLIADQVAKLESLNINVRSLKGGSNTGTIFTELESPNVDIKLIYVTPEMIVQSTRFQASMQSLHRRGLLARIVIDEAHCISQWGHDFRPDYTRLNVFIENFKNPRVPICALTATATPTALADVRAHLAVPNSKLFMSSFVRENLKYDVVPKNSVTLKKLIAQVKQRYQNSSGIVYCLSQKDTETLAGMFRDGGFSAEAYHAGLSDSKRTTVQNDWMKGKVSVICATIAFGMGIDKPDVRFVIHHSLSKSIEGYYQETGRAGRDGLPSYCCLLYNYQDHIRLRNLQESDGRGKTEIGRQHKKTLYEMLDYCENVTKCRRKILVEHFGEIYDASVCQASKIPCSVCENIKTLRNDFQLYDITKDAKIIIESIRGLNLSLTYVAELYRGVISKKNQEKPSVNSHTKLKMFGLGSAVNDADAIRLMRKLVIDGFLEEQLMSTNHGGAYGLLSQSQKGLDLINPNIIINDKIFIHFGKKRGATDARLTMTKAIVATETDALKEKFRFKHIDIFKRCKSKLLEFCKDQAKNEKYNSYASVVDIKGIEGIAALLPRTNSELLQIDSMTPDKVTKYGGQIMGILKEFWEEVDKREHEEIEKQINNLKSVSATNHSNTPQPSTSFNYDNNEQYQMPTTSYGLPSNRRGRGSYKNSNSGSGSAFKPYGAKRAFKKSTRGGASKRGATKDGGTKTTNVKTPKSNGLSKSAFGSTWFVSDI</sequence>
<evidence type="ECO:0000256" key="13">
    <source>
        <dbReference type="ARBA" id="ARBA00044542"/>
    </source>
</evidence>
<comment type="similarity">
    <text evidence="3">Belongs to the helicase family. RecQ subfamily.</text>
</comment>
<keyword evidence="8" id="KW-0238">DNA-binding</keyword>
<dbReference type="AlphaFoldDB" id="A0A914Z4N1"/>
<evidence type="ECO:0000256" key="11">
    <source>
        <dbReference type="ARBA" id="ARBA00034617"/>
    </source>
</evidence>
<dbReference type="SMART" id="SM00490">
    <property type="entry name" value="HELICc"/>
    <property type="match status" value="1"/>
</dbReference>
<dbReference type="InterPro" id="IPR004589">
    <property type="entry name" value="DNA_helicase_ATP-dep_RecQ"/>
</dbReference>
<evidence type="ECO:0000256" key="7">
    <source>
        <dbReference type="ARBA" id="ARBA00022840"/>
    </source>
</evidence>
<comment type="catalytic activity">
    <reaction evidence="14">
        <text>ATP + H2O = ADP + phosphate + H(+)</text>
        <dbReference type="Rhea" id="RHEA:13065"/>
        <dbReference type="ChEBI" id="CHEBI:15377"/>
        <dbReference type="ChEBI" id="CHEBI:15378"/>
        <dbReference type="ChEBI" id="CHEBI:30616"/>
        <dbReference type="ChEBI" id="CHEBI:43474"/>
        <dbReference type="ChEBI" id="CHEBI:456216"/>
    </reaction>
</comment>
<name>A0A914Z4N1_9BILA</name>
<dbReference type="WBParaSite" id="PSU_v2.g6944.t1">
    <property type="protein sequence ID" value="PSU_v2.g6944.t1"/>
    <property type="gene ID" value="PSU_v2.g6944"/>
</dbReference>
<dbReference type="NCBIfam" id="TIGR00614">
    <property type="entry name" value="recQ_fam"/>
    <property type="match status" value="1"/>
</dbReference>
<dbReference type="InterPro" id="IPR044876">
    <property type="entry name" value="HRDC_dom_sf"/>
</dbReference>
<dbReference type="GO" id="GO:0005634">
    <property type="term" value="C:nucleus"/>
    <property type="evidence" value="ECO:0007669"/>
    <property type="project" value="UniProtKB-SubCell"/>
</dbReference>
<feature type="domain" description="Helicase C-terminal" evidence="20">
    <location>
        <begin position="460"/>
        <end position="608"/>
    </location>
</feature>
<comment type="catalytic activity">
    <reaction evidence="11">
        <text>Couples ATP hydrolysis with the unwinding of duplex DNA by translocating in the 3'-5' direction.</text>
        <dbReference type="EC" id="5.6.2.4"/>
    </reaction>
</comment>
<protein>
    <recommendedName>
        <fullName evidence="12">DNA 3'-5' helicase</fullName>
        <ecNumber evidence="12">5.6.2.4</ecNumber>
    </recommendedName>
    <alternativeName>
        <fullName evidence="15">Bloom syndrome protein homolog</fullName>
    </alternativeName>
    <alternativeName>
        <fullName evidence="13">DNA 3'-5' helicase BLM</fullName>
    </alternativeName>
    <alternativeName>
        <fullName evidence="16">RecQ helicase homolog</fullName>
    </alternativeName>
</protein>
<dbReference type="Pfam" id="PF00270">
    <property type="entry name" value="DEAD"/>
    <property type="match status" value="1"/>
</dbReference>
<dbReference type="PROSITE" id="PS00690">
    <property type="entry name" value="DEAH_ATP_HELICASE"/>
    <property type="match status" value="1"/>
</dbReference>
<dbReference type="InterPro" id="IPR011545">
    <property type="entry name" value="DEAD/DEAH_box_helicase_dom"/>
</dbReference>
<dbReference type="GO" id="GO:0043138">
    <property type="term" value="F:3'-5' DNA helicase activity"/>
    <property type="evidence" value="ECO:0007669"/>
    <property type="project" value="UniProtKB-EC"/>
</dbReference>
<dbReference type="InterPro" id="IPR032284">
    <property type="entry name" value="RecQ_Zn-bd"/>
</dbReference>
<dbReference type="InterPro" id="IPR002464">
    <property type="entry name" value="DNA/RNA_helicase_DEAH_CS"/>
</dbReference>
<evidence type="ECO:0000256" key="9">
    <source>
        <dbReference type="ARBA" id="ARBA00023235"/>
    </source>
</evidence>
<evidence type="ECO:0000256" key="17">
    <source>
        <dbReference type="SAM" id="MobiDB-lite"/>
    </source>
</evidence>
<dbReference type="Pfam" id="PF00570">
    <property type="entry name" value="HRDC"/>
    <property type="match status" value="1"/>
</dbReference>
<evidence type="ECO:0000256" key="5">
    <source>
        <dbReference type="ARBA" id="ARBA00022801"/>
    </source>
</evidence>
<evidence type="ECO:0000256" key="14">
    <source>
        <dbReference type="ARBA" id="ARBA00049360"/>
    </source>
</evidence>
<dbReference type="GO" id="GO:0016787">
    <property type="term" value="F:hydrolase activity"/>
    <property type="evidence" value="ECO:0007669"/>
    <property type="project" value="UniProtKB-KW"/>
</dbReference>
<dbReference type="InterPro" id="IPR010997">
    <property type="entry name" value="HRDC-like_sf"/>
</dbReference>
<dbReference type="GO" id="GO:0009378">
    <property type="term" value="F:four-way junction helicase activity"/>
    <property type="evidence" value="ECO:0007669"/>
    <property type="project" value="TreeGrafter"/>
</dbReference>
<dbReference type="GO" id="GO:0007131">
    <property type="term" value="P:reciprocal meiotic recombination"/>
    <property type="evidence" value="ECO:0007669"/>
    <property type="project" value="UniProtKB-ARBA"/>
</dbReference>
<evidence type="ECO:0000313" key="22">
    <source>
        <dbReference type="WBParaSite" id="PSU_v2.g6944.t1"/>
    </source>
</evidence>
<evidence type="ECO:0000259" key="18">
    <source>
        <dbReference type="PROSITE" id="PS50967"/>
    </source>
</evidence>
<dbReference type="InterPro" id="IPR027417">
    <property type="entry name" value="P-loop_NTPase"/>
</dbReference>
<dbReference type="InterPro" id="IPR002121">
    <property type="entry name" value="HRDC_dom"/>
</dbReference>
<evidence type="ECO:0000259" key="19">
    <source>
        <dbReference type="PROSITE" id="PS51192"/>
    </source>
</evidence>
<keyword evidence="9" id="KW-0413">Isomerase</keyword>